<dbReference type="Proteomes" id="UP000289886">
    <property type="component" value="Unassembled WGS sequence"/>
</dbReference>
<accession>A0A444TYY2</accession>
<dbReference type="SUPFAM" id="SSF103657">
    <property type="entry name" value="BAR/IMD domain-like"/>
    <property type="match status" value="1"/>
</dbReference>
<dbReference type="SMART" id="SM00326">
    <property type="entry name" value="SH3"/>
    <property type="match status" value="1"/>
</dbReference>
<dbReference type="InterPro" id="IPR011072">
    <property type="entry name" value="HR1_rho-bd"/>
</dbReference>
<dbReference type="PANTHER" id="PTHR23065:SF7">
    <property type="entry name" value="NOSTRIN, ISOFORM H"/>
    <property type="match status" value="1"/>
</dbReference>
<dbReference type="PANTHER" id="PTHR23065">
    <property type="entry name" value="PROLINE-SERINE-THREONINE PHOSPHATASE INTERACTING PROTEIN 1"/>
    <property type="match status" value="1"/>
</dbReference>
<keyword evidence="9 15" id="KW-0175">Coiled coil</keyword>
<evidence type="ECO:0000256" key="13">
    <source>
        <dbReference type="ARBA" id="ARBA00040640"/>
    </source>
</evidence>
<evidence type="ECO:0000256" key="16">
    <source>
        <dbReference type="SAM" id="Coils"/>
    </source>
</evidence>
<evidence type="ECO:0000259" key="18">
    <source>
        <dbReference type="PROSITE" id="PS50002"/>
    </source>
</evidence>
<evidence type="ECO:0000256" key="7">
    <source>
        <dbReference type="ARBA" id="ARBA00022583"/>
    </source>
</evidence>
<feature type="coiled-coil region" evidence="16">
    <location>
        <begin position="222"/>
        <end position="278"/>
    </location>
</feature>
<keyword evidence="5" id="KW-0963">Cytoplasm</keyword>
<evidence type="ECO:0000256" key="15">
    <source>
        <dbReference type="PROSITE-ProRule" id="PRU01077"/>
    </source>
</evidence>
<name>A0A444TYY2_ACIRT</name>
<dbReference type="PROSITE" id="PS51741">
    <property type="entry name" value="F_BAR"/>
    <property type="match status" value="1"/>
</dbReference>
<evidence type="ECO:0000313" key="21">
    <source>
        <dbReference type="EMBL" id="RXM28135.1"/>
    </source>
</evidence>
<evidence type="ECO:0000256" key="5">
    <source>
        <dbReference type="ARBA" id="ARBA00022490"/>
    </source>
</evidence>
<evidence type="ECO:0000256" key="4">
    <source>
        <dbReference type="ARBA" id="ARBA00022475"/>
    </source>
</evidence>
<evidence type="ECO:0000256" key="6">
    <source>
        <dbReference type="ARBA" id="ARBA00022553"/>
    </source>
</evidence>
<feature type="domain" description="SH3" evidence="18">
    <location>
        <begin position="407"/>
        <end position="466"/>
    </location>
</feature>
<keyword evidence="8" id="KW-0040">ANK repeat</keyword>
<dbReference type="InterPro" id="IPR001452">
    <property type="entry name" value="SH3_domain"/>
</dbReference>
<evidence type="ECO:0000256" key="10">
    <source>
        <dbReference type="ARBA" id="ARBA00023136"/>
    </source>
</evidence>
<organism evidence="21 22">
    <name type="scientific">Acipenser ruthenus</name>
    <name type="common">Sterlet sturgeon</name>
    <dbReference type="NCBI Taxonomy" id="7906"/>
    <lineage>
        <taxon>Eukaryota</taxon>
        <taxon>Metazoa</taxon>
        <taxon>Chordata</taxon>
        <taxon>Craniata</taxon>
        <taxon>Vertebrata</taxon>
        <taxon>Euteleostomi</taxon>
        <taxon>Actinopterygii</taxon>
        <taxon>Chondrostei</taxon>
        <taxon>Acipenseriformes</taxon>
        <taxon>Acipenseridae</taxon>
        <taxon>Acipenser</taxon>
    </lineage>
</organism>
<dbReference type="GO" id="GO:0005886">
    <property type="term" value="C:plasma membrane"/>
    <property type="evidence" value="ECO:0007669"/>
    <property type="project" value="UniProtKB-SubCell"/>
</dbReference>
<keyword evidence="11" id="KW-0206">Cytoskeleton</keyword>
<sequence length="475" mass="54555">YNHLYQDLKKFSKNGEHFCKELVAVFQQRADLEISYAKGLQKLASKLTKASSSMAKNSTYSAWSFVSEEMGSTADIHKNLGSAFQQEAIQPIRQVLEEHTKKKKPLDNAVEKTGKLVILNWNEQIKAKKKLFGSTKEHEALFNFVENNKHISTEKEKQKCHRQIDQAVREVDVEKDIQMLVEETSVPSQENKAEFLLADYFEEDSKTGMDKERRKASIKMKLQRLHDNITKTRKDKEGLERMFKTYTENPSFSDQKNLEDTEQHLDETTVKMNFLEANYFKLSVVMAELDGKPKPVHCCSDSISKWKDKEYQHSVIQISSPVKMKKSQYRSKLTSTSSIRSSRSQVVGHYQQSIPTSNSSATSSCIAGAEAIYDETHSGNLPEFDYDDDDYDDDDERNSQTNETDDHTIGTCRALYDFQSDREDELIMKIGDLLVIHQKDNSGWWYGSLKGKKGLFPSNYVEQLEQFDINKSSDA</sequence>
<dbReference type="GO" id="GO:0005737">
    <property type="term" value="C:cytoplasm"/>
    <property type="evidence" value="ECO:0007669"/>
    <property type="project" value="UniProtKB-SubCell"/>
</dbReference>
<dbReference type="Gene3D" id="2.30.30.40">
    <property type="entry name" value="SH3 Domains"/>
    <property type="match status" value="1"/>
</dbReference>
<dbReference type="GO" id="GO:0006897">
    <property type="term" value="P:endocytosis"/>
    <property type="evidence" value="ECO:0007669"/>
    <property type="project" value="UniProtKB-KW"/>
</dbReference>
<evidence type="ECO:0000256" key="3">
    <source>
        <dbReference type="ARBA" id="ARBA00022443"/>
    </source>
</evidence>
<dbReference type="InterPro" id="IPR036028">
    <property type="entry name" value="SH3-like_dom_sf"/>
</dbReference>
<evidence type="ECO:0000256" key="2">
    <source>
        <dbReference type="ARBA" id="ARBA00004245"/>
    </source>
</evidence>
<dbReference type="SUPFAM" id="SSF50044">
    <property type="entry name" value="SH3-domain"/>
    <property type="match status" value="1"/>
</dbReference>
<evidence type="ECO:0000256" key="1">
    <source>
        <dbReference type="ARBA" id="ARBA00004236"/>
    </source>
</evidence>
<feature type="compositionally biased region" description="Acidic residues" evidence="17">
    <location>
        <begin position="384"/>
        <end position="396"/>
    </location>
</feature>
<evidence type="ECO:0000256" key="11">
    <source>
        <dbReference type="ARBA" id="ARBA00023212"/>
    </source>
</evidence>
<dbReference type="AlphaFoldDB" id="A0A444TYY2"/>
<dbReference type="Pfam" id="PF14604">
    <property type="entry name" value="SH3_9"/>
    <property type="match status" value="1"/>
</dbReference>
<evidence type="ECO:0000256" key="9">
    <source>
        <dbReference type="ARBA" id="ARBA00023054"/>
    </source>
</evidence>
<dbReference type="InterPro" id="IPR027267">
    <property type="entry name" value="AH/BAR_dom_sf"/>
</dbReference>
<dbReference type="Gene3D" id="6.10.140.470">
    <property type="match status" value="1"/>
</dbReference>
<dbReference type="FunFam" id="2.30.30.40:FF:000072">
    <property type="entry name" value="Unconventional Myosin IB"/>
    <property type="match status" value="1"/>
</dbReference>
<keyword evidence="22" id="KW-1185">Reference proteome</keyword>
<dbReference type="InterPro" id="IPR001060">
    <property type="entry name" value="FCH_dom"/>
</dbReference>
<dbReference type="Gene3D" id="1.20.1270.60">
    <property type="entry name" value="Arfaptin homology (AH) domain/BAR domain"/>
    <property type="match status" value="1"/>
</dbReference>
<dbReference type="PROSITE" id="PS50002">
    <property type="entry name" value="SH3"/>
    <property type="match status" value="1"/>
</dbReference>
<dbReference type="PROSITE" id="PS51860">
    <property type="entry name" value="REM_1"/>
    <property type="match status" value="1"/>
</dbReference>
<protein>
    <recommendedName>
        <fullName evidence="13">Osteoclast-stimulating factor 1</fullName>
    </recommendedName>
</protein>
<dbReference type="InterPro" id="IPR036274">
    <property type="entry name" value="HR1_rpt_sf"/>
</dbReference>
<dbReference type="GO" id="GO:0043226">
    <property type="term" value="C:organelle"/>
    <property type="evidence" value="ECO:0007669"/>
    <property type="project" value="UniProtKB-ARBA"/>
</dbReference>
<feature type="domain" description="REM-1" evidence="20">
    <location>
        <begin position="208"/>
        <end position="288"/>
    </location>
</feature>
<comment type="subcellular location">
    <subcellularLocation>
        <location evidence="1">Cell membrane</location>
    </subcellularLocation>
    <subcellularLocation>
        <location evidence="2">Cytoplasm</location>
        <location evidence="2">Cytoskeleton</location>
    </subcellularLocation>
</comment>
<evidence type="ECO:0000256" key="14">
    <source>
        <dbReference type="PROSITE-ProRule" id="PRU00192"/>
    </source>
</evidence>
<evidence type="ECO:0000259" key="19">
    <source>
        <dbReference type="PROSITE" id="PS51741"/>
    </source>
</evidence>
<keyword evidence="7" id="KW-0254">Endocytosis</keyword>
<dbReference type="Pfam" id="PF25610">
    <property type="entry name" value="HR1_TOCA"/>
    <property type="match status" value="1"/>
</dbReference>
<keyword evidence="4" id="KW-1003">Cell membrane</keyword>
<dbReference type="Pfam" id="PF00611">
    <property type="entry name" value="FCH"/>
    <property type="match status" value="1"/>
</dbReference>
<evidence type="ECO:0000256" key="17">
    <source>
        <dbReference type="SAM" id="MobiDB-lite"/>
    </source>
</evidence>
<feature type="region of interest" description="Disordered" evidence="17">
    <location>
        <begin position="378"/>
        <end position="406"/>
    </location>
</feature>
<dbReference type="EMBL" id="SCEB01215708">
    <property type="protein sequence ID" value="RXM28135.1"/>
    <property type="molecule type" value="Genomic_DNA"/>
</dbReference>
<dbReference type="SUPFAM" id="SSF46585">
    <property type="entry name" value="HR1 repeat"/>
    <property type="match status" value="1"/>
</dbReference>
<comment type="function">
    <text evidence="12">Induces bone resorption, acting probably through a signaling cascade which results in the secretion of factor(s) enhancing osteoclast formation and activity.</text>
</comment>
<feature type="non-terminal residue" evidence="21">
    <location>
        <position position="1"/>
    </location>
</feature>
<keyword evidence="6" id="KW-0597">Phosphoprotein</keyword>
<dbReference type="GO" id="GO:0007165">
    <property type="term" value="P:signal transduction"/>
    <property type="evidence" value="ECO:0007669"/>
    <property type="project" value="InterPro"/>
</dbReference>
<evidence type="ECO:0000256" key="8">
    <source>
        <dbReference type="ARBA" id="ARBA00023043"/>
    </source>
</evidence>
<evidence type="ECO:0000259" key="20">
    <source>
        <dbReference type="PROSITE" id="PS51860"/>
    </source>
</evidence>
<comment type="caution">
    <text evidence="21">The sequence shown here is derived from an EMBL/GenBank/DDBJ whole genome shotgun (WGS) entry which is preliminary data.</text>
</comment>
<dbReference type="InterPro" id="IPR031160">
    <property type="entry name" value="F_BAR_dom"/>
</dbReference>
<evidence type="ECO:0000313" key="22">
    <source>
        <dbReference type="Proteomes" id="UP000289886"/>
    </source>
</evidence>
<evidence type="ECO:0000256" key="12">
    <source>
        <dbReference type="ARBA" id="ARBA00037432"/>
    </source>
</evidence>
<dbReference type="InterPro" id="IPR057870">
    <property type="entry name" value="HR1_TOCA"/>
</dbReference>
<feature type="domain" description="F-BAR" evidence="19">
    <location>
        <begin position="1"/>
        <end position="273"/>
    </location>
</feature>
<keyword evidence="10" id="KW-0472">Membrane</keyword>
<gene>
    <name evidence="21" type="ORF">EOD39_2708</name>
</gene>
<keyword evidence="3 14" id="KW-0728">SH3 domain</keyword>
<reference evidence="21 22" key="1">
    <citation type="submission" date="2019-01" db="EMBL/GenBank/DDBJ databases">
        <title>Draft Genome and Complete Hox-Cluster Characterization of the Sterlet Sturgeon (Acipenser ruthenus).</title>
        <authorList>
            <person name="Wei Q."/>
        </authorList>
    </citation>
    <scope>NUCLEOTIDE SEQUENCE [LARGE SCALE GENOMIC DNA]</scope>
    <source>
        <strain evidence="21">WHYD16114868_AA</strain>
        <tissue evidence="21">Blood</tissue>
    </source>
</reference>
<dbReference type="PRINTS" id="PR00452">
    <property type="entry name" value="SH3DOMAIN"/>
</dbReference>
<proteinExistence type="predicted"/>